<gene>
    <name evidence="2" type="primary">Nfu_g_1_023627</name>
</gene>
<dbReference type="EMBL" id="HAEC01004829">
    <property type="protein sequence ID" value="SBQ72906.1"/>
    <property type="molecule type" value="Transcribed_RNA"/>
</dbReference>
<reference evidence="2" key="1">
    <citation type="submission" date="2016-05" db="EMBL/GenBank/DDBJ databases">
        <authorList>
            <person name="Lavstsen T."/>
            <person name="Jespersen J.S."/>
        </authorList>
    </citation>
    <scope>NUCLEOTIDE SEQUENCE</scope>
    <source>
        <tissue evidence="2">Brain</tissue>
    </source>
</reference>
<dbReference type="PANTHER" id="PTHR45913:SF19">
    <property type="entry name" value="LOW QUALITY PROTEIN: ZINC FINGER BED DOMAIN-CONTAINING PROTEIN 5-LIKE"/>
    <property type="match status" value="1"/>
</dbReference>
<accession>A0A1A8FQL8</accession>
<protein>
    <recommendedName>
        <fullName evidence="1">HAT C-terminal dimerisation domain-containing protein</fullName>
    </recommendedName>
</protein>
<dbReference type="Pfam" id="PF05699">
    <property type="entry name" value="Dimer_Tnp_hAT"/>
    <property type="match status" value="1"/>
</dbReference>
<name>A0A1A8FQL8_9TELE</name>
<dbReference type="PANTHER" id="PTHR45913">
    <property type="entry name" value="EPM2A-INTERACTING PROTEIN 1"/>
    <property type="match status" value="1"/>
</dbReference>
<dbReference type="GO" id="GO:0046983">
    <property type="term" value="F:protein dimerization activity"/>
    <property type="evidence" value="ECO:0007669"/>
    <property type="project" value="InterPro"/>
</dbReference>
<dbReference type="InterPro" id="IPR008906">
    <property type="entry name" value="HATC_C_dom"/>
</dbReference>
<proteinExistence type="predicted"/>
<feature type="domain" description="HAT C-terminal dimerisation" evidence="1">
    <location>
        <begin position="162"/>
        <end position="227"/>
    </location>
</feature>
<evidence type="ECO:0000313" key="2">
    <source>
        <dbReference type="EMBL" id="SBQ60424.1"/>
    </source>
</evidence>
<dbReference type="EMBL" id="HAEB01013897">
    <property type="protein sequence ID" value="SBQ60424.1"/>
    <property type="molecule type" value="Transcribed_RNA"/>
</dbReference>
<evidence type="ECO:0000259" key="1">
    <source>
        <dbReference type="Pfam" id="PF05699"/>
    </source>
</evidence>
<dbReference type="AlphaFoldDB" id="A0A1A8FQL8"/>
<reference evidence="2" key="2">
    <citation type="submission" date="2016-06" db="EMBL/GenBank/DDBJ databases">
        <title>The genome of a short-lived fish provides insights into sex chromosome evolution and the genetic control of aging.</title>
        <authorList>
            <person name="Reichwald K."/>
            <person name="Felder M."/>
            <person name="Petzold A."/>
            <person name="Koch P."/>
            <person name="Groth M."/>
            <person name="Platzer M."/>
        </authorList>
    </citation>
    <scope>NUCLEOTIDE SEQUENCE</scope>
    <source>
        <tissue evidence="2">Brain</tissue>
    </source>
</reference>
<organism evidence="2">
    <name type="scientific">Nothobranchius korthausae</name>
    <dbReference type="NCBI Taxonomy" id="1143690"/>
    <lineage>
        <taxon>Eukaryota</taxon>
        <taxon>Metazoa</taxon>
        <taxon>Chordata</taxon>
        <taxon>Craniata</taxon>
        <taxon>Vertebrata</taxon>
        <taxon>Euteleostomi</taxon>
        <taxon>Actinopterygii</taxon>
        <taxon>Neopterygii</taxon>
        <taxon>Teleostei</taxon>
        <taxon>Neoteleostei</taxon>
        <taxon>Acanthomorphata</taxon>
        <taxon>Ovalentaria</taxon>
        <taxon>Atherinomorphae</taxon>
        <taxon>Cyprinodontiformes</taxon>
        <taxon>Nothobranchiidae</taxon>
        <taxon>Nothobranchius</taxon>
    </lineage>
</organism>
<sequence>MKSMRSSWRRSPLLLTCLLMSGFFTLLHLADIFSLLTELNLKLQGEHDDVFHNCKHVLTFQKSLKLWLARLKGPKPCHSMFPNVLKHIEENDVTDTQVKYLTELIVTHFVAVNNSFDRYFPKERFDKLNGKRWIQNPFAYKNPESLLELGLTPGEETEMLQLSSDPLLKKRHECMQLSSFWISISSEYSALSKTSFQLLIPFTTTYKCEAGFSVLTKTKTKFRSRLNAAPDMRVALSSC</sequence>